<evidence type="ECO:0000256" key="7">
    <source>
        <dbReference type="ARBA" id="ARBA00022989"/>
    </source>
</evidence>
<dbReference type="PANTHER" id="PTHR21072:SF13">
    <property type="entry name" value="GPI TRANSAMIDASE COMPONENT PIG-S"/>
    <property type="match status" value="1"/>
</dbReference>
<evidence type="ECO:0000256" key="6">
    <source>
        <dbReference type="ARBA" id="ARBA00022824"/>
    </source>
</evidence>
<name>A0A1B6DTT3_9HEMI</name>
<proteinExistence type="inferred from homology"/>
<keyword evidence="8 10" id="KW-0472">Membrane</keyword>
<comment type="similarity">
    <text evidence="3">Belongs to the PIGS family.</text>
</comment>
<dbReference type="AlphaFoldDB" id="A0A1B6DTT3"/>
<comment type="pathway">
    <text evidence="2">Glycolipid biosynthesis; glycosylphosphatidylinositol-anchor biosynthesis.</text>
</comment>
<organism evidence="11">
    <name type="scientific">Clastoptera arizonana</name>
    <name type="common">Arizona spittle bug</name>
    <dbReference type="NCBI Taxonomy" id="38151"/>
    <lineage>
        <taxon>Eukaryota</taxon>
        <taxon>Metazoa</taxon>
        <taxon>Ecdysozoa</taxon>
        <taxon>Arthropoda</taxon>
        <taxon>Hexapoda</taxon>
        <taxon>Insecta</taxon>
        <taxon>Pterygota</taxon>
        <taxon>Neoptera</taxon>
        <taxon>Paraneoptera</taxon>
        <taxon>Hemiptera</taxon>
        <taxon>Auchenorrhyncha</taxon>
        <taxon>Cercopoidea</taxon>
        <taxon>Clastopteridae</taxon>
        <taxon>Clastoptera</taxon>
    </lineage>
</organism>
<gene>
    <name evidence="11" type="ORF">g.4337</name>
</gene>
<dbReference type="GO" id="GO:0042765">
    <property type="term" value="C:GPI-anchor transamidase complex"/>
    <property type="evidence" value="ECO:0007669"/>
    <property type="project" value="InterPro"/>
</dbReference>
<keyword evidence="5 10" id="KW-0812">Transmembrane</keyword>
<dbReference type="Pfam" id="PF10510">
    <property type="entry name" value="PIG-S"/>
    <property type="match status" value="1"/>
</dbReference>
<evidence type="ECO:0000256" key="3">
    <source>
        <dbReference type="ARBA" id="ARBA00005316"/>
    </source>
</evidence>
<dbReference type="EMBL" id="GEDC01008212">
    <property type="protein sequence ID" value="JAS29086.1"/>
    <property type="molecule type" value="Transcribed_RNA"/>
</dbReference>
<evidence type="ECO:0008006" key="12">
    <source>
        <dbReference type="Google" id="ProtNLM"/>
    </source>
</evidence>
<evidence type="ECO:0000256" key="5">
    <source>
        <dbReference type="ARBA" id="ARBA00022692"/>
    </source>
</evidence>
<dbReference type="PANTHER" id="PTHR21072">
    <property type="entry name" value="GPI TRANSAMIDASE COMPONENT PIG-S"/>
    <property type="match status" value="1"/>
</dbReference>
<evidence type="ECO:0000256" key="9">
    <source>
        <dbReference type="ARBA" id="ARBA00023180"/>
    </source>
</evidence>
<evidence type="ECO:0000256" key="8">
    <source>
        <dbReference type="ARBA" id="ARBA00023136"/>
    </source>
</evidence>
<protein>
    <recommendedName>
        <fullName evidence="12">GPI transamidase component PIG-S</fullName>
    </recommendedName>
</protein>
<dbReference type="GO" id="GO:0006506">
    <property type="term" value="P:GPI anchor biosynthetic process"/>
    <property type="evidence" value="ECO:0007669"/>
    <property type="project" value="UniProtKB-UniPathway"/>
</dbReference>
<sequence>MASENVYLEDIKGNVNSNISKRILDKTNLQMWSAISFAVILIGLGIPVWWKTTETYRVSIPYSRIDKLSDLKWTIILNISVFSNNPIRRDKRIGELLSFFAVDNFFKISVIPEHLNENFSDILSFEKREQEHPRPGNIILVELEDSTHETIFLGNERAMYFYPKVSTEKLVNIIKHQILLEKRLIVSIDSTKPSIQSESDFQYNKNRIKLVPRYELIFTNIVPEPEVVKLEWESESVITSYLMPMINQLLPLVHITLKSQWLYFVEIGLGKKKKQYNDSYIFEMNSHSLTTSLLDKKLGLRASKYLCFNLVLYTARCDESPLFFLF</sequence>
<keyword evidence="7 10" id="KW-1133">Transmembrane helix</keyword>
<reference evidence="11" key="1">
    <citation type="submission" date="2015-12" db="EMBL/GenBank/DDBJ databases">
        <title>De novo transcriptome assembly of four potential Pierce s Disease insect vectors from Arizona vineyards.</title>
        <authorList>
            <person name="Tassone E.E."/>
        </authorList>
    </citation>
    <scope>NUCLEOTIDE SEQUENCE</scope>
</reference>
<dbReference type="InterPro" id="IPR019540">
    <property type="entry name" value="PtdIno-glycan_biosynth_class_S"/>
</dbReference>
<evidence type="ECO:0000256" key="10">
    <source>
        <dbReference type="SAM" id="Phobius"/>
    </source>
</evidence>
<evidence type="ECO:0000313" key="11">
    <source>
        <dbReference type="EMBL" id="JAS29086.1"/>
    </source>
</evidence>
<dbReference type="UniPathway" id="UPA00196"/>
<accession>A0A1B6DTT3</accession>
<comment type="subcellular location">
    <subcellularLocation>
        <location evidence="1">Endoplasmic reticulum membrane</location>
        <topology evidence="1">Multi-pass membrane protein</topology>
    </subcellularLocation>
</comment>
<feature type="transmembrane region" description="Helical" evidence="10">
    <location>
        <begin position="31"/>
        <end position="50"/>
    </location>
</feature>
<keyword evidence="6" id="KW-0256">Endoplasmic reticulum</keyword>
<evidence type="ECO:0000256" key="4">
    <source>
        <dbReference type="ARBA" id="ARBA00022502"/>
    </source>
</evidence>
<keyword evidence="9" id="KW-0325">Glycoprotein</keyword>
<evidence type="ECO:0000256" key="1">
    <source>
        <dbReference type="ARBA" id="ARBA00004477"/>
    </source>
</evidence>
<evidence type="ECO:0000256" key="2">
    <source>
        <dbReference type="ARBA" id="ARBA00004687"/>
    </source>
</evidence>
<keyword evidence="4" id="KW-0337">GPI-anchor biosynthesis</keyword>
<dbReference type="GO" id="GO:0016255">
    <property type="term" value="P:attachment of GPI anchor to protein"/>
    <property type="evidence" value="ECO:0007669"/>
    <property type="project" value="InterPro"/>
</dbReference>